<accession>A0ABQ1DWF3</accession>
<reference evidence="1 2" key="1">
    <citation type="submission" date="2020-06" db="EMBL/GenBank/DDBJ databases">
        <title>Characterization of fructooligosaccharide metabolism and fructooligosaccharide-degrading enzymes in human commensal butyrate producers.</title>
        <authorList>
            <person name="Tanno H."/>
            <person name="Fujii T."/>
            <person name="Hirano K."/>
            <person name="Maeno S."/>
            <person name="Tonozuka T."/>
            <person name="Sakamoto M."/>
            <person name="Ohkuma M."/>
            <person name="Tochio T."/>
            <person name="Endo A."/>
        </authorList>
    </citation>
    <scope>NUCLEOTIDE SEQUENCE [LARGE SCALE GENOMIC DNA]</scope>
    <source>
        <strain evidence="1 2">JCM 31056</strain>
    </source>
</reference>
<name>A0ABQ1DWF3_9FIRM</name>
<keyword evidence="2" id="KW-1185">Reference proteome</keyword>
<comment type="caution">
    <text evidence="1">The sequence shown here is derived from an EMBL/GenBank/DDBJ whole genome shotgun (WGS) entry which is preliminary data.</text>
</comment>
<dbReference type="InterPro" id="IPR010633">
    <property type="entry name" value="Phage_lambda_GpZ"/>
</dbReference>
<evidence type="ECO:0008006" key="3">
    <source>
        <dbReference type="Google" id="ProtNLM"/>
    </source>
</evidence>
<dbReference type="RefSeq" id="WP_118648486.1">
    <property type="nucleotide sequence ID" value="NZ_BLYJ01000002.1"/>
</dbReference>
<dbReference type="Proteomes" id="UP000620147">
    <property type="component" value="Unassembled WGS sequence"/>
</dbReference>
<dbReference type="Pfam" id="PF06763">
    <property type="entry name" value="Minor_tail_Z"/>
    <property type="match status" value="1"/>
</dbReference>
<dbReference type="EMBL" id="BLYJ01000002">
    <property type="protein sequence ID" value="GFO87051.1"/>
    <property type="molecule type" value="Genomic_DNA"/>
</dbReference>
<proteinExistence type="predicted"/>
<protein>
    <recommendedName>
        <fullName evidence="3">Prophage minor tail protein Z (GPZ)</fullName>
    </recommendedName>
</protein>
<sequence>MITITAEQIERVNLILSGVPGGIEKALSSTIRRANNTVRSETLKGITTVYAITRQNVRAETTIKVRTQSSDGGIVGTVLFAGHKIPLYRFNVSPTIPIQRATVSAAVLAGNGRTPFQDAFIARMQSGHTGMFERDGSKRLPISEFMGPSTAQMAGNSIVLADVEEKAQEVINKRVEHEITRILNGYGG</sequence>
<gene>
    <name evidence="1" type="ORF">BUFA31_02150</name>
</gene>
<evidence type="ECO:0000313" key="1">
    <source>
        <dbReference type="EMBL" id="GFO87051.1"/>
    </source>
</evidence>
<evidence type="ECO:0000313" key="2">
    <source>
        <dbReference type="Proteomes" id="UP000620147"/>
    </source>
</evidence>
<organism evidence="1 2">
    <name type="scientific">Butyricicoccus faecihominis</name>
    <dbReference type="NCBI Taxonomy" id="1712515"/>
    <lineage>
        <taxon>Bacteria</taxon>
        <taxon>Bacillati</taxon>
        <taxon>Bacillota</taxon>
        <taxon>Clostridia</taxon>
        <taxon>Eubacteriales</taxon>
        <taxon>Butyricicoccaceae</taxon>
        <taxon>Butyricicoccus</taxon>
    </lineage>
</organism>